<name>A0A150XE61_9BACT</name>
<accession>A0A150XE61</accession>
<gene>
    <name evidence="1" type="ORF">AWN68_18385</name>
</gene>
<comment type="caution">
    <text evidence="1">The sequence shown here is derived from an EMBL/GenBank/DDBJ whole genome shotgun (WGS) entry which is preliminary data.</text>
</comment>
<dbReference type="EMBL" id="LRDB01000015">
    <property type="protein sequence ID" value="KYG76991.1"/>
    <property type="molecule type" value="Genomic_DNA"/>
</dbReference>
<organism evidence="1 2">
    <name type="scientific">Roseivirga echinicomitans</name>
    <dbReference type="NCBI Taxonomy" id="296218"/>
    <lineage>
        <taxon>Bacteria</taxon>
        <taxon>Pseudomonadati</taxon>
        <taxon>Bacteroidota</taxon>
        <taxon>Cytophagia</taxon>
        <taxon>Cytophagales</taxon>
        <taxon>Roseivirgaceae</taxon>
        <taxon>Roseivirga</taxon>
    </lineage>
</organism>
<evidence type="ECO:0000313" key="1">
    <source>
        <dbReference type="EMBL" id="KYG76991.1"/>
    </source>
</evidence>
<dbReference type="Proteomes" id="UP000075615">
    <property type="component" value="Unassembled WGS sequence"/>
</dbReference>
<dbReference type="STRING" id="296218.AWN68_18385"/>
<dbReference type="RefSeq" id="WP_068415393.1">
    <property type="nucleotide sequence ID" value="NZ_LRDB01000015.1"/>
</dbReference>
<evidence type="ECO:0008006" key="3">
    <source>
        <dbReference type="Google" id="ProtNLM"/>
    </source>
</evidence>
<reference evidence="1 2" key="1">
    <citation type="submission" date="2016-01" db="EMBL/GenBank/DDBJ databases">
        <title>Genome sequencing of Roseivirga echinicomitans KMM 6058.</title>
        <authorList>
            <person name="Selvaratnam C."/>
            <person name="Thevarajoo S."/>
            <person name="Goh K.M."/>
            <person name="Ee R."/>
            <person name="Chan K.-G."/>
            <person name="Chong C.S."/>
        </authorList>
    </citation>
    <scope>NUCLEOTIDE SEQUENCE [LARGE SCALE GENOMIC DNA]</scope>
    <source>
        <strain evidence="1 2">KMM 6058</strain>
    </source>
</reference>
<sequence length="378" mass="43840">MLYRFFLIGVATLLCVCCASKNDEISELTFDLVISDSLDLKLPRDVYHPLSDDSYFWSHDDVSFSYLVEGGLDSLFIYRFFFSGEWNKTTLFPQGPNQVYGAGAFTFINDSSFYYFPGVVSKILKMNISGETLESYDYSYLRLERIRRNNNQSNIFWNDSIIGFDIAEYRPLEEVSTFLEASIYGVYDFDTLSGIINYPEEFHGKVWSSNDVDRSSLVVGDSIYFNFSKSSYIYVYGFDGKEIAKKKLGSPHIKESQSGRVEDAQVNLIRRENNGYYPQMVYDKWRGLFYRIGIYYKSSQEVETIMDLAKVAKSRTMSVTTFNSNLDLIAYNEFSIKSHLDHRLCFVTPNGLFFLNRNYNSDDDLRFYQLNLVKKATN</sequence>
<protein>
    <recommendedName>
        <fullName evidence="3">DUF4221 domain-containing protein</fullName>
    </recommendedName>
</protein>
<dbReference type="AlphaFoldDB" id="A0A150XE61"/>
<dbReference type="OrthoDB" id="836114at2"/>
<evidence type="ECO:0000313" key="2">
    <source>
        <dbReference type="Proteomes" id="UP000075615"/>
    </source>
</evidence>
<proteinExistence type="predicted"/>
<keyword evidence="2" id="KW-1185">Reference proteome</keyword>